<reference evidence="3 4" key="1">
    <citation type="submission" date="2020-08" db="EMBL/GenBank/DDBJ databases">
        <title>Sequencing the genomes of 1000 actinobacteria strains.</title>
        <authorList>
            <person name="Klenk H.-P."/>
        </authorList>
    </citation>
    <scope>NUCLEOTIDE SEQUENCE [LARGE SCALE GENOMIC DNA]</scope>
    <source>
        <strain evidence="3 4">DSM 43768</strain>
    </source>
</reference>
<dbReference type="GO" id="GO:0003677">
    <property type="term" value="F:DNA binding"/>
    <property type="evidence" value="ECO:0007669"/>
    <property type="project" value="UniProtKB-KW"/>
</dbReference>
<dbReference type="PANTHER" id="PTHR33164:SF43">
    <property type="entry name" value="HTH-TYPE TRANSCRIPTIONAL REPRESSOR YETL"/>
    <property type="match status" value="1"/>
</dbReference>
<sequence>MATTTRTTDRGTAYFPRLAAERLDIALCRASAAVARAADAHAAGEGLGVGQHLVLQMLDAVGPCSQQTLSEELRIDRSVMVGICDDLERAGHVRRERNPRDRRSYAVTITDSGRRRYAQAQALIPAFLEDTFQALTPAERGQLSALLTKLLQPAPAALTDAGGPSAEGGPRPPLRAHGESGDRSLRSSPDDRMARSTS</sequence>
<dbReference type="InterPro" id="IPR000835">
    <property type="entry name" value="HTH_MarR-typ"/>
</dbReference>
<dbReference type="GO" id="GO:0003700">
    <property type="term" value="F:DNA-binding transcription factor activity"/>
    <property type="evidence" value="ECO:0007669"/>
    <property type="project" value="InterPro"/>
</dbReference>
<feature type="compositionally biased region" description="Basic and acidic residues" evidence="1">
    <location>
        <begin position="176"/>
        <end position="198"/>
    </location>
</feature>
<dbReference type="Proteomes" id="UP000565579">
    <property type="component" value="Unassembled WGS sequence"/>
</dbReference>
<protein>
    <submittedName>
        <fullName evidence="3">DNA-binding MarR family transcriptional regulator</fullName>
    </submittedName>
</protein>
<organism evidence="3 4">
    <name type="scientific">Nonomuraea rubra</name>
    <dbReference type="NCBI Taxonomy" id="46180"/>
    <lineage>
        <taxon>Bacteria</taxon>
        <taxon>Bacillati</taxon>
        <taxon>Actinomycetota</taxon>
        <taxon>Actinomycetes</taxon>
        <taxon>Streptosporangiales</taxon>
        <taxon>Streptosporangiaceae</taxon>
        <taxon>Nonomuraea</taxon>
    </lineage>
</organism>
<dbReference type="SMART" id="SM00347">
    <property type="entry name" value="HTH_MARR"/>
    <property type="match status" value="1"/>
</dbReference>
<dbReference type="InterPro" id="IPR036388">
    <property type="entry name" value="WH-like_DNA-bd_sf"/>
</dbReference>
<feature type="domain" description="HTH marR-type" evidence="2">
    <location>
        <begin position="20"/>
        <end position="152"/>
    </location>
</feature>
<dbReference type="Gene3D" id="1.10.10.10">
    <property type="entry name" value="Winged helix-like DNA-binding domain superfamily/Winged helix DNA-binding domain"/>
    <property type="match status" value="1"/>
</dbReference>
<evidence type="ECO:0000313" key="3">
    <source>
        <dbReference type="EMBL" id="MBB6550920.1"/>
    </source>
</evidence>
<dbReference type="AlphaFoldDB" id="A0A7X0U108"/>
<dbReference type="InterPro" id="IPR036390">
    <property type="entry name" value="WH_DNA-bd_sf"/>
</dbReference>
<keyword evidence="3" id="KW-0238">DNA-binding</keyword>
<comment type="caution">
    <text evidence="3">The sequence shown here is derived from an EMBL/GenBank/DDBJ whole genome shotgun (WGS) entry which is preliminary data.</text>
</comment>
<name>A0A7X0U108_9ACTN</name>
<dbReference type="Pfam" id="PF12802">
    <property type="entry name" value="MarR_2"/>
    <property type="match status" value="1"/>
</dbReference>
<dbReference type="GO" id="GO:0006950">
    <property type="term" value="P:response to stress"/>
    <property type="evidence" value="ECO:0007669"/>
    <property type="project" value="TreeGrafter"/>
</dbReference>
<dbReference type="PANTHER" id="PTHR33164">
    <property type="entry name" value="TRANSCRIPTIONAL REGULATOR, MARR FAMILY"/>
    <property type="match status" value="1"/>
</dbReference>
<dbReference type="PROSITE" id="PS50995">
    <property type="entry name" value="HTH_MARR_2"/>
    <property type="match status" value="1"/>
</dbReference>
<dbReference type="RefSeq" id="WP_185105094.1">
    <property type="nucleotide sequence ID" value="NZ_JACHMI010000001.1"/>
</dbReference>
<gene>
    <name evidence="3" type="ORF">HD593_005715</name>
</gene>
<proteinExistence type="predicted"/>
<evidence type="ECO:0000313" key="4">
    <source>
        <dbReference type="Proteomes" id="UP000565579"/>
    </source>
</evidence>
<accession>A0A7X0U108</accession>
<dbReference type="EMBL" id="JACHMI010000001">
    <property type="protein sequence ID" value="MBB6550920.1"/>
    <property type="molecule type" value="Genomic_DNA"/>
</dbReference>
<feature type="region of interest" description="Disordered" evidence="1">
    <location>
        <begin position="157"/>
        <end position="198"/>
    </location>
</feature>
<keyword evidence="4" id="KW-1185">Reference proteome</keyword>
<dbReference type="SUPFAM" id="SSF46785">
    <property type="entry name" value="Winged helix' DNA-binding domain"/>
    <property type="match status" value="1"/>
</dbReference>
<dbReference type="InterPro" id="IPR039422">
    <property type="entry name" value="MarR/SlyA-like"/>
</dbReference>
<evidence type="ECO:0000256" key="1">
    <source>
        <dbReference type="SAM" id="MobiDB-lite"/>
    </source>
</evidence>
<dbReference type="PRINTS" id="PR00598">
    <property type="entry name" value="HTHMARR"/>
</dbReference>
<evidence type="ECO:0000259" key="2">
    <source>
        <dbReference type="PROSITE" id="PS50995"/>
    </source>
</evidence>